<dbReference type="InterPro" id="IPR050745">
    <property type="entry name" value="Multifunctional_regulatory"/>
</dbReference>
<evidence type="ECO:0000313" key="4">
    <source>
        <dbReference type="EMBL" id="KAK1771901.1"/>
    </source>
</evidence>
<gene>
    <name evidence="4" type="ORF">QBC33DRAFT_525140</name>
</gene>
<feature type="signal peptide" evidence="3">
    <location>
        <begin position="1"/>
        <end position="19"/>
    </location>
</feature>
<organism evidence="4 5">
    <name type="scientific">Phialemonium atrogriseum</name>
    <dbReference type="NCBI Taxonomy" id="1093897"/>
    <lineage>
        <taxon>Eukaryota</taxon>
        <taxon>Fungi</taxon>
        <taxon>Dikarya</taxon>
        <taxon>Ascomycota</taxon>
        <taxon>Pezizomycotina</taxon>
        <taxon>Sordariomycetes</taxon>
        <taxon>Sordariomycetidae</taxon>
        <taxon>Cephalothecales</taxon>
        <taxon>Cephalothecaceae</taxon>
        <taxon>Phialemonium</taxon>
    </lineage>
</organism>
<evidence type="ECO:0000256" key="1">
    <source>
        <dbReference type="ARBA" id="ARBA00022737"/>
    </source>
</evidence>
<proteinExistence type="predicted"/>
<dbReference type="PANTHER" id="PTHR24189:SF72">
    <property type="entry name" value="ANKYRIN REPEAT-CONTAINING DOMAIN-CONTAINING PROTEIN"/>
    <property type="match status" value="1"/>
</dbReference>
<keyword evidence="1" id="KW-0677">Repeat</keyword>
<dbReference type="PANTHER" id="PTHR24189">
    <property type="entry name" value="MYOTROPHIN"/>
    <property type="match status" value="1"/>
</dbReference>
<dbReference type="EMBL" id="MU838998">
    <property type="protein sequence ID" value="KAK1771901.1"/>
    <property type="molecule type" value="Genomic_DNA"/>
</dbReference>
<dbReference type="GeneID" id="85309973"/>
<keyword evidence="3" id="KW-0732">Signal</keyword>
<evidence type="ECO:0000256" key="2">
    <source>
        <dbReference type="ARBA" id="ARBA00023043"/>
    </source>
</evidence>
<comment type="caution">
    <text evidence="4">The sequence shown here is derived from an EMBL/GenBank/DDBJ whole genome shotgun (WGS) entry which is preliminary data.</text>
</comment>
<dbReference type="SMART" id="SM00248">
    <property type="entry name" value="ANK"/>
    <property type="match status" value="3"/>
</dbReference>
<dbReference type="RefSeq" id="XP_060288114.1">
    <property type="nucleotide sequence ID" value="XM_060426786.1"/>
</dbReference>
<name>A0AAJ0C8G3_9PEZI</name>
<reference evidence="4" key="1">
    <citation type="submission" date="2023-06" db="EMBL/GenBank/DDBJ databases">
        <title>Genome-scale phylogeny and comparative genomics of the fungal order Sordariales.</title>
        <authorList>
            <consortium name="Lawrence Berkeley National Laboratory"/>
            <person name="Hensen N."/>
            <person name="Bonometti L."/>
            <person name="Westerberg I."/>
            <person name="Brannstrom I.O."/>
            <person name="Guillou S."/>
            <person name="Cros-Aarteil S."/>
            <person name="Calhoun S."/>
            <person name="Haridas S."/>
            <person name="Kuo A."/>
            <person name="Mondo S."/>
            <person name="Pangilinan J."/>
            <person name="Riley R."/>
            <person name="Labutti K."/>
            <person name="Andreopoulos B."/>
            <person name="Lipzen A."/>
            <person name="Chen C."/>
            <person name="Yanf M."/>
            <person name="Daum C."/>
            <person name="Ng V."/>
            <person name="Clum A."/>
            <person name="Steindorff A."/>
            <person name="Ohm R."/>
            <person name="Martin F."/>
            <person name="Silar P."/>
            <person name="Natvig D."/>
            <person name="Lalanne C."/>
            <person name="Gautier V."/>
            <person name="Ament-Velasquez S.L."/>
            <person name="Kruys A."/>
            <person name="Hutchinson M.I."/>
            <person name="Powell A.J."/>
            <person name="Barry K."/>
            <person name="Miller A.N."/>
            <person name="Grigoriev I.V."/>
            <person name="Debuchy R."/>
            <person name="Gladieux P."/>
            <person name="Thoren M.H."/>
            <person name="Johannesson H."/>
        </authorList>
    </citation>
    <scope>NUCLEOTIDE SEQUENCE</scope>
    <source>
        <strain evidence="4">8032-3</strain>
    </source>
</reference>
<accession>A0AAJ0C8G3</accession>
<keyword evidence="2" id="KW-0040">ANK repeat</keyword>
<dbReference type="SUPFAM" id="SSF48403">
    <property type="entry name" value="Ankyrin repeat"/>
    <property type="match status" value="1"/>
</dbReference>
<feature type="chain" id="PRO_5042463860" description="Fungal N-terminal domain-containing protein" evidence="3">
    <location>
        <begin position="20"/>
        <end position="737"/>
    </location>
</feature>
<dbReference type="Proteomes" id="UP001244011">
    <property type="component" value="Unassembled WGS sequence"/>
</dbReference>
<dbReference type="AlphaFoldDB" id="A0AAJ0C8G3"/>
<keyword evidence="5" id="KW-1185">Reference proteome</keyword>
<evidence type="ECO:0000256" key="3">
    <source>
        <dbReference type="SAM" id="SignalP"/>
    </source>
</evidence>
<dbReference type="Gene3D" id="1.25.40.20">
    <property type="entry name" value="Ankyrin repeat-containing domain"/>
    <property type="match status" value="2"/>
</dbReference>
<dbReference type="InterPro" id="IPR036770">
    <property type="entry name" value="Ankyrin_rpt-contain_sf"/>
</dbReference>
<dbReference type="InterPro" id="IPR002110">
    <property type="entry name" value="Ankyrin_rpt"/>
</dbReference>
<evidence type="ECO:0000313" key="5">
    <source>
        <dbReference type="Proteomes" id="UP001244011"/>
    </source>
</evidence>
<sequence length="737" mass="82262">MDPLSAGASVLAFVGILNSLQLVYETLSSIKDGPENVRLVANSVGQLRSIVKQLQRQQSLTDLDGEAQLKQCADDVDAIANKLARLHISPSEKRGGKIWKRIKAALSEKDFDRMNKVLSSHSSALSLRLIVQQKDVVIECRDQILLLKTDVAKRQDRAALQEDGSSSSGGNEVPPALQSQMDTMLQILRQLQAQTPTQPTNQPAVVEISDEDLVVEETTDGGDVESNVCNQLSETINELCVLIGDNERTIRSDDADDIMEKLEKLLSYAKSDQLQPIRGVLDPEDSDRRGELSRDIRRVSRHLMSSTRLSINEGVQKKALPAGIRLLRQQRQRREFDIGAGRLAISTTEWRHRFREGTTRSCAGDSDETQEADARNFSATLTFFPSKGSIQKRMLAMSIRQSELMKGNLLTIPSISVNRVRPRDSEVFSLVEIGDLDGLRRSFAQGMASVRDHDEHGRSLLSYATEQPDICKFLIECGLDVDHIAPASWDGKGELRVSLLNGQFYSDNVNIIQCRKLILGAGADPSIKTEIDGIPFSSFENIIDFGSPGSIKAFLDIGSYFIDIETCDVMRERSTPLLRHCMGLGDGYSRDVIALLLQRGANVHAVDTYGRSCLHLAIRATKGPNRLEEEFAALAVLVRSGADVRAEDDWGRSVSKTAYQGLSVDSGSYPGDLWDSVLAACGYQVSEFRRHYPRRARYTRDYPRRIFEKLWEGRQHLCPYWDEDRESRVFEVEDADD</sequence>
<evidence type="ECO:0008006" key="6">
    <source>
        <dbReference type="Google" id="ProtNLM"/>
    </source>
</evidence>
<protein>
    <recommendedName>
        <fullName evidence="6">Fungal N-terminal domain-containing protein</fullName>
    </recommendedName>
</protein>